<dbReference type="RefSeq" id="WP_271350853.1">
    <property type="nucleotide sequence ID" value="NZ_JAQJVI010000022.1"/>
</dbReference>
<evidence type="ECO:0008006" key="4">
    <source>
        <dbReference type="Google" id="ProtNLM"/>
    </source>
</evidence>
<accession>A0ABT4WTV5</accession>
<proteinExistence type="predicted"/>
<protein>
    <recommendedName>
        <fullName evidence="4">DUF2970 domain-containing protein</fullName>
    </recommendedName>
</protein>
<reference evidence="2 3" key="1">
    <citation type="submission" date="2023-01" db="EMBL/GenBank/DDBJ databases">
        <title>Effects of deletion of Siderophore biosynthase gene in Pseudomonas fragi on quorum sensing and spoliage ability.</title>
        <authorList>
            <person name="Cui F."/>
            <person name="Wang D."/>
            <person name="Liu J."/>
            <person name="Wang Q."/>
            <person name="Li T."/>
            <person name="Li J."/>
        </authorList>
    </citation>
    <scope>NUCLEOTIDE SEQUENCE [LARGE SCALE GENOMIC DNA]</scope>
    <source>
        <strain evidence="2 3">MS-10</strain>
    </source>
</reference>
<keyword evidence="1" id="KW-0812">Transmembrane</keyword>
<name>A0ABT4WTV5_PSEFR</name>
<feature type="transmembrane region" description="Helical" evidence="1">
    <location>
        <begin position="27"/>
        <end position="48"/>
    </location>
</feature>
<keyword evidence="1" id="KW-0472">Membrane</keyword>
<gene>
    <name evidence="2" type="ORF">PI499_15840</name>
</gene>
<sequence>MKSLMRMAAGKVGCGRKKAAQNEADNPFLETIAIVVLVITAFSLFALVGM</sequence>
<keyword evidence="1" id="KW-1133">Transmembrane helix</keyword>
<dbReference type="Proteomes" id="UP001212337">
    <property type="component" value="Unassembled WGS sequence"/>
</dbReference>
<evidence type="ECO:0000313" key="2">
    <source>
        <dbReference type="EMBL" id="MDA7023333.1"/>
    </source>
</evidence>
<evidence type="ECO:0000256" key="1">
    <source>
        <dbReference type="SAM" id="Phobius"/>
    </source>
</evidence>
<keyword evidence="3" id="KW-1185">Reference proteome</keyword>
<comment type="caution">
    <text evidence="2">The sequence shown here is derived from an EMBL/GenBank/DDBJ whole genome shotgun (WGS) entry which is preliminary data.</text>
</comment>
<evidence type="ECO:0000313" key="3">
    <source>
        <dbReference type="Proteomes" id="UP001212337"/>
    </source>
</evidence>
<organism evidence="2 3">
    <name type="scientific">Pseudomonas fragi</name>
    <dbReference type="NCBI Taxonomy" id="296"/>
    <lineage>
        <taxon>Bacteria</taxon>
        <taxon>Pseudomonadati</taxon>
        <taxon>Pseudomonadota</taxon>
        <taxon>Gammaproteobacteria</taxon>
        <taxon>Pseudomonadales</taxon>
        <taxon>Pseudomonadaceae</taxon>
        <taxon>Pseudomonas</taxon>
    </lineage>
</organism>
<dbReference type="EMBL" id="JAQJVI010000022">
    <property type="protein sequence ID" value="MDA7023333.1"/>
    <property type="molecule type" value="Genomic_DNA"/>
</dbReference>